<protein>
    <submittedName>
        <fullName evidence="7">Uncharacterized protein</fullName>
    </submittedName>
</protein>
<evidence type="ECO:0000256" key="4">
    <source>
        <dbReference type="ARBA" id="ARBA00022490"/>
    </source>
</evidence>
<dbReference type="Proteomes" id="UP000828390">
    <property type="component" value="Unassembled WGS sequence"/>
</dbReference>
<evidence type="ECO:0000313" key="8">
    <source>
        <dbReference type="Proteomes" id="UP000828390"/>
    </source>
</evidence>
<organism evidence="7 8">
    <name type="scientific">Dreissena polymorpha</name>
    <name type="common">Zebra mussel</name>
    <name type="synonym">Mytilus polymorpha</name>
    <dbReference type="NCBI Taxonomy" id="45954"/>
    <lineage>
        <taxon>Eukaryota</taxon>
        <taxon>Metazoa</taxon>
        <taxon>Spiralia</taxon>
        <taxon>Lophotrochozoa</taxon>
        <taxon>Mollusca</taxon>
        <taxon>Bivalvia</taxon>
        <taxon>Autobranchia</taxon>
        <taxon>Heteroconchia</taxon>
        <taxon>Euheterodonta</taxon>
        <taxon>Imparidentia</taxon>
        <taxon>Neoheterodontei</taxon>
        <taxon>Myida</taxon>
        <taxon>Dreissenoidea</taxon>
        <taxon>Dreissenidae</taxon>
        <taxon>Dreissena</taxon>
    </lineage>
</organism>
<dbReference type="GO" id="GO:0045087">
    <property type="term" value="P:innate immune response"/>
    <property type="evidence" value="ECO:0007669"/>
    <property type="project" value="TreeGrafter"/>
</dbReference>
<comment type="similarity">
    <text evidence="3">Belongs to the SHFL family.</text>
</comment>
<accession>A0A9D4HDN4</accession>
<keyword evidence="4" id="KW-0963">Cytoplasm</keyword>
<dbReference type="EMBL" id="JAIWYP010000014">
    <property type="protein sequence ID" value="KAH3713445.1"/>
    <property type="molecule type" value="Genomic_DNA"/>
</dbReference>
<sequence length="180" mass="20521">MWWRKVPTRKPVSRCNKCRSRYDPLPRDKEWGWAKFICPNCGNEFHHFGAMDVRQLRNMHGQMLHGKSKCLCFGAGCYPPSLVEPTEILPPIRRPERRIRNGVHCSAYNCFRRYPPNPDEPIIPVCVHPASLRRVPVNVLVPAANHVSTGSTVKTFLTQDELAAPYIPYEPSLADIDGSD</sequence>
<evidence type="ECO:0000313" key="7">
    <source>
        <dbReference type="EMBL" id="KAH3713445.1"/>
    </source>
</evidence>
<gene>
    <name evidence="7" type="ORF">DPMN_073238</name>
</gene>
<dbReference type="InterPro" id="IPR026795">
    <property type="entry name" value="SHFL"/>
</dbReference>
<dbReference type="AlphaFoldDB" id="A0A9D4HDN4"/>
<keyword evidence="6" id="KW-0539">Nucleus</keyword>
<evidence type="ECO:0000256" key="6">
    <source>
        <dbReference type="ARBA" id="ARBA00023242"/>
    </source>
</evidence>
<keyword evidence="5" id="KW-0694">RNA-binding</keyword>
<dbReference type="GO" id="GO:0036464">
    <property type="term" value="C:cytoplasmic ribonucleoprotein granule"/>
    <property type="evidence" value="ECO:0007669"/>
    <property type="project" value="UniProtKB-SubCell"/>
</dbReference>
<dbReference type="PANTHER" id="PTHR16135:SF2">
    <property type="entry name" value="SHIFTLESS ANTIVIRAL INHIBITOR OF RIBOSOMAL FRAMESHIFTING PROTEIN"/>
    <property type="match status" value="1"/>
</dbReference>
<comment type="subcellular location">
    <subcellularLocation>
        <location evidence="2">Cytoplasm</location>
        <location evidence="2">Cytoplasmic ribonucleoprotein granule</location>
    </subcellularLocation>
    <subcellularLocation>
        <location evidence="1">Nucleus</location>
    </subcellularLocation>
</comment>
<evidence type="ECO:0000256" key="5">
    <source>
        <dbReference type="ARBA" id="ARBA00022884"/>
    </source>
</evidence>
<name>A0A9D4HDN4_DREPO</name>
<dbReference type="GO" id="GO:1990825">
    <property type="term" value="F:sequence-specific mRNA binding"/>
    <property type="evidence" value="ECO:0007669"/>
    <property type="project" value="TreeGrafter"/>
</dbReference>
<dbReference type="Pfam" id="PF15135">
    <property type="entry name" value="UPF0515"/>
    <property type="match status" value="1"/>
</dbReference>
<reference evidence="7" key="1">
    <citation type="journal article" date="2019" name="bioRxiv">
        <title>The Genome of the Zebra Mussel, Dreissena polymorpha: A Resource for Invasive Species Research.</title>
        <authorList>
            <person name="McCartney M.A."/>
            <person name="Auch B."/>
            <person name="Kono T."/>
            <person name="Mallez S."/>
            <person name="Zhang Y."/>
            <person name="Obille A."/>
            <person name="Becker A."/>
            <person name="Abrahante J.E."/>
            <person name="Garbe J."/>
            <person name="Badalamenti J.P."/>
            <person name="Herman A."/>
            <person name="Mangelson H."/>
            <person name="Liachko I."/>
            <person name="Sullivan S."/>
            <person name="Sone E.D."/>
            <person name="Koren S."/>
            <person name="Silverstein K.A.T."/>
            <person name="Beckman K.B."/>
            <person name="Gohl D.M."/>
        </authorList>
    </citation>
    <scope>NUCLEOTIDE SEQUENCE</scope>
    <source>
        <strain evidence="7">Duluth1</strain>
        <tissue evidence="7">Whole animal</tissue>
    </source>
</reference>
<comment type="caution">
    <text evidence="7">The sequence shown here is derived from an EMBL/GenBank/DDBJ whole genome shotgun (WGS) entry which is preliminary data.</text>
</comment>
<evidence type="ECO:0000256" key="2">
    <source>
        <dbReference type="ARBA" id="ARBA00004331"/>
    </source>
</evidence>
<proteinExistence type="inferred from homology"/>
<dbReference type="GO" id="GO:0075523">
    <property type="term" value="P:viral translational frameshifting"/>
    <property type="evidence" value="ECO:0007669"/>
    <property type="project" value="TreeGrafter"/>
</dbReference>
<keyword evidence="8" id="KW-1185">Reference proteome</keyword>
<dbReference type="GO" id="GO:0043022">
    <property type="term" value="F:ribosome binding"/>
    <property type="evidence" value="ECO:0007669"/>
    <property type="project" value="TreeGrafter"/>
</dbReference>
<reference evidence="7" key="2">
    <citation type="submission" date="2020-11" db="EMBL/GenBank/DDBJ databases">
        <authorList>
            <person name="McCartney M.A."/>
            <person name="Auch B."/>
            <person name="Kono T."/>
            <person name="Mallez S."/>
            <person name="Becker A."/>
            <person name="Gohl D.M."/>
            <person name="Silverstein K.A.T."/>
            <person name="Koren S."/>
            <person name="Bechman K.B."/>
            <person name="Herman A."/>
            <person name="Abrahante J.E."/>
            <person name="Garbe J."/>
        </authorList>
    </citation>
    <scope>NUCLEOTIDE SEQUENCE</scope>
    <source>
        <strain evidence="7">Duluth1</strain>
        <tissue evidence="7">Whole animal</tissue>
    </source>
</reference>
<evidence type="ECO:0000256" key="1">
    <source>
        <dbReference type="ARBA" id="ARBA00004123"/>
    </source>
</evidence>
<evidence type="ECO:0000256" key="3">
    <source>
        <dbReference type="ARBA" id="ARBA00005469"/>
    </source>
</evidence>
<dbReference type="GO" id="GO:0005634">
    <property type="term" value="C:nucleus"/>
    <property type="evidence" value="ECO:0007669"/>
    <property type="project" value="UniProtKB-SubCell"/>
</dbReference>
<dbReference type="PANTHER" id="PTHR16135">
    <property type="entry name" value="REPRESSOR OF YIELD OF DENV PROTEIN"/>
    <property type="match status" value="1"/>
</dbReference>